<proteinExistence type="predicted"/>
<keyword evidence="1" id="KW-0812">Transmembrane</keyword>
<dbReference type="PANTHER" id="PTHR11799">
    <property type="entry name" value="PARAOXONASE"/>
    <property type="match status" value="1"/>
</dbReference>
<keyword evidence="1" id="KW-0472">Membrane</keyword>
<dbReference type="InterPro" id="IPR011042">
    <property type="entry name" value="6-blade_b-propeller_TolB-like"/>
</dbReference>
<protein>
    <submittedName>
        <fullName evidence="2">Serum paraoxonase/arylesteras-like protein</fullName>
    </submittedName>
</protein>
<dbReference type="EMBL" id="MU002334">
    <property type="protein sequence ID" value="KAF2787314.1"/>
    <property type="molecule type" value="Genomic_DNA"/>
</dbReference>
<evidence type="ECO:0000313" key="2">
    <source>
        <dbReference type="EMBL" id="KAF2787314.1"/>
    </source>
</evidence>
<evidence type="ECO:0000313" key="3">
    <source>
        <dbReference type="Proteomes" id="UP000799757"/>
    </source>
</evidence>
<organism evidence="2 3">
    <name type="scientific">Melanomma pulvis-pyrius CBS 109.77</name>
    <dbReference type="NCBI Taxonomy" id="1314802"/>
    <lineage>
        <taxon>Eukaryota</taxon>
        <taxon>Fungi</taxon>
        <taxon>Dikarya</taxon>
        <taxon>Ascomycota</taxon>
        <taxon>Pezizomycotina</taxon>
        <taxon>Dothideomycetes</taxon>
        <taxon>Pleosporomycetidae</taxon>
        <taxon>Pleosporales</taxon>
        <taxon>Melanommataceae</taxon>
        <taxon>Melanomma</taxon>
    </lineage>
</organism>
<dbReference type="Proteomes" id="UP000799757">
    <property type="component" value="Unassembled WGS sequence"/>
</dbReference>
<evidence type="ECO:0000256" key="1">
    <source>
        <dbReference type="SAM" id="Phobius"/>
    </source>
</evidence>
<keyword evidence="3" id="KW-1185">Reference proteome</keyword>
<sequence>MTSLRYSAIAAVVLAFCYPWWLKDLLLVKFGIRRLGEPIENFPYKCRNLKHGQLEGCGDMWLDERTRVLYAACAGIQGREEWNPSLSRFNASGRRPSRSELTAIYIDEPRKDGLFKMHRIQQTRYESGPGDGDLDLAGFDVEIVDLSTIRFWLINQRPPYDSDGKLLDASKVGANTTIEVYDYKNREKMMTYTATGKSSALHSPNKIAWMGGNSFVVSNDRSAKVGWRKKLDPLLGGGSLVYHDDWSNSYKTTPKRIPIPGNMVRGQDDRIYVPSLIDDKIRIFQLEQSGSFKQVHVIKMGMPIAGLSTDSMGIIWAVGRSKVDLVGGSSFSSVFKIEKIEEEWIKYKVDKVLEDKEAKFVRGATVVRHDAKTERIFIGGAFMPFITVCDLRK</sequence>
<dbReference type="InterPro" id="IPR051288">
    <property type="entry name" value="Serum_paraoxonase/arylesterase"/>
</dbReference>
<name>A0A6A6WTR2_9PLEO</name>
<feature type="transmembrane region" description="Helical" evidence="1">
    <location>
        <begin position="6"/>
        <end position="22"/>
    </location>
</feature>
<dbReference type="AlphaFoldDB" id="A0A6A6WTR2"/>
<keyword evidence="1" id="KW-1133">Transmembrane helix</keyword>
<accession>A0A6A6WTR2</accession>
<dbReference type="SUPFAM" id="SSF63829">
    <property type="entry name" value="Calcium-dependent phosphotriesterase"/>
    <property type="match status" value="1"/>
</dbReference>
<dbReference type="Gene3D" id="2.120.10.30">
    <property type="entry name" value="TolB, C-terminal domain"/>
    <property type="match status" value="1"/>
</dbReference>
<reference evidence="2" key="1">
    <citation type="journal article" date="2020" name="Stud. Mycol.">
        <title>101 Dothideomycetes genomes: a test case for predicting lifestyles and emergence of pathogens.</title>
        <authorList>
            <person name="Haridas S."/>
            <person name="Albert R."/>
            <person name="Binder M."/>
            <person name="Bloem J."/>
            <person name="Labutti K."/>
            <person name="Salamov A."/>
            <person name="Andreopoulos B."/>
            <person name="Baker S."/>
            <person name="Barry K."/>
            <person name="Bills G."/>
            <person name="Bluhm B."/>
            <person name="Cannon C."/>
            <person name="Castanera R."/>
            <person name="Culley D."/>
            <person name="Daum C."/>
            <person name="Ezra D."/>
            <person name="Gonzalez J."/>
            <person name="Henrissat B."/>
            <person name="Kuo A."/>
            <person name="Liang C."/>
            <person name="Lipzen A."/>
            <person name="Lutzoni F."/>
            <person name="Magnuson J."/>
            <person name="Mondo S."/>
            <person name="Nolan M."/>
            <person name="Ohm R."/>
            <person name="Pangilinan J."/>
            <person name="Park H.-J."/>
            <person name="Ramirez L."/>
            <person name="Alfaro M."/>
            <person name="Sun H."/>
            <person name="Tritt A."/>
            <person name="Yoshinaga Y."/>
            <person name="Zwiers L.-H."/>
            <person name="Turgeon B."/>
            <person name="Goodwin S."/>
            <person name="Spatafora J."/>
            <person name="Crous P."/>
            <person name="Grigoriev I."/>
        </authorList>
    </citation>
    <scope>NUCLEOTIDE SEQUENCE</scope>
    <source>
        <strain evidence="2">CBS 109.77</strain>
    </source>
</reference>
<dbReference type="OrthoDB" id="5307922at2759"/>
<gene>
    <name evidence="2" type="ORF">K505DRAFT_353917</name>
</gene>
<dbReference type="PANTHER" id="PTHR11799:SF20">
    <property type="entry name" value="SMP-30_GLUCONOLACTONASE_LRE-LIKE REGION DOMAIN-CONTAINING PROTEIN"/>
    <property type="match status" value="1"/>
</dbReference>